<feature type="transmembrane region" description="Helical" evidence="1">
    <location>
        <begin position="46"/>
        <end position="68"/>
    </location>
</feature>
<accession>A0A1R4JY15</accession>
<keyword evidence="1" id="KW-1133">Transmembrane helix</keyword>
<dbReference type="AlphaFoldDB" id="A0A1R4JY15"/>
<sequence>MQQVKRFSLMLISMVFVAFSASLTIKAAIGLAAWDAIAQSLSHLSAIQVGTIGMVLNISCVVGQMILLKRTFPPRQLLQIPISVLLGVLINYFYYTFFASLTLDNYAVTLVIFLIGTVLASFAVSMVMVLNIITFPLEGFCMALAKKTKYHFAFIRQMVDILAIFFTLVLTFSLDVPMTAREGTVIGMLIFAPLMGFFIKRLQPIINLKTEKAV</sequence>
<proteinExistence type="predicted"/>
<name>A0A1R4JY15_9LACT</name>
<evidence type="ECO:0000313" key="2">
    <source>
        <dbReference type="EMBL" id="SJN36872.1"/>
    </source>
</evidence>
<feature type="transmembrane region" description="Helical" evidence="1">
    <location>
        <begin position="80"/>
        <end position="101"/>
    </location>
</feature>
<feature type="transmembrane region" description="Helical" evidence="1">
    <location>
        <begin position="107"/>
        <end position="133"/>
    </location>
</feature>
<evidence type="ECO:0008006" key="4">
    <source>
        <dbReference type="Google" id="ProtNLM"/>
    </source>
</evidence>
<reference evidence="2 3" key="1">
    <citation type="submission" date="2017-02" db="EMBL/GenBank/DDBJ databases">
        <authorList>
            <person name="Peterson S.W."/>
        </authorList>
    </citation>
    <scope>NUCLEOTIDE SEQUENCE [LARGE SCALE GENOMIC DNA]</scope>
    <source>
        <strain evidence="2 3">42ea</strain>
    </source>
</reference>
<keyword evidence="1" id="KW-0812">Transmembrane</keyword>
<dbReference type="EMBL" id="FUKW01000096">
    <property type="protein sequence ID" value="SJN36872.1"/>
    <property type="molecule type" value="Genomic_DNA"/>
</dbReference>
<keyword evidence="1" id="KW-0472">Membrane</keyword>
<feature type="transmembrane region" description="Helical" evidence="1">
    <location>
        <begin position="7"/>
        <end position="34"/>
    </location>
</feature>
<gene>
    <name evidence="2" type="ORF">FM115_07335</name>
</gene>
<dbReference type="Pfam" id="PF19700">
    <property type="entry name" value="DUF6198"/>
    <property type="match status" value="1"/>
</dbReference>
<protein>
    <recommendedName>
        <fullName evidence="4">Integral membrane protein</fullName>
    </recommendedName>
</protein>
<feature type="transmembrane region" description="Helical" evidence="1">
    <location>
        <begin position="180"/>
        <end position="199"/>
    </location>
</feature>
<dbReference type="InterPro" id="IPR038750">
    <property type="entry name" value="YczE/YyaS-like"/>
</dbReference>
<feature type="transmembrane region" description="Helical" evidence="1">
    <location>
        <begin position="154"/>
        <end position="174"/>
    </location>
</feature>
<evidence type="ECO:0000313" key="3">
    <source>
        <dbReference type="Proteomes" id="UP000195611"/>
    </source>
</evidence>
<organism evidence="2 3">
    <name type="scientific">Marinilactibacillus psychrotolerans 42ea</name>
    <dbReference type="NCBI Taxonomy" id="1255609"/>
    <lineage>
        <taxon>Bacteria</taxon>
        <taxon>Bacillati</taxon>
        <taxon>Bacillota</taxon>
        <taxon>Bacilli</taxon>
        <taxon>Lactobacillales</taxon>
        <taxon>Carnobacteriaceae</taxon>
        <taxon>Marinilactibacillus</taxon>
    </lineage>
</organism>
<dbReference type="Proteomes" id="UP000195611">
    <property type="component" value="Unassembled WGS sequence"/>
</dbReference>
<evidence type="ECO:0000256" key="1">
    <source>
        <dbReference type="SAM" id="Phobius"/>
    </source>
</evidence>
<dbReference type="PANTHER" id="PTHR40078:SF1">
    <property type="entry name" value="INTEGRAL MEMBRANE PROTEIN"/>
    <property type="match status" value="1"/>
</dbReference>
<dbReference type="RefSeq" id="WP_087058813.1">
    <property type="nucleotide sequence ID" value="NZ_FUKW01000096.1"/>
</dbReference>
<dbReference type="PANTHER" id="PTHR40078">
    <property type="entry name" value="INTEGRAL MEMBRANE PROTEIN-RELATED"/>
    <property type="match status" value="1"/>
</dbReference>